<accession>A0A9P5TR51</accession>
<evidence type="ECO:0000313" key="1">
    <source>
        <dbReference type="EMBL" id="KAF8907952.1"/>
    </source>
</evidence>
<gene>
    <name evidence="1" type="ORF">CPB84DRAFT_1843790</name>
</gene>
<dbReference type="OrthoDB" id="2856616at2759"/>
<dbReference type="AlphaFoldDB" id="A0A9P5TR51"/>
<proteinExistence type="predicted"/>
<protein>
    <recommendedName>
        <fullName evidence="3">F-box domain-containing protein</fullName>
    </recommendedName>
</protein>
<comment type="caution">
    <text evidence="1">The sequence shown here is derived from an EMBL/GenBank/DDBJ whole genome shotgun (WGS) entry which is preliminary data.</text>
</comment>
<name>A0A9P5TR51_GYMJU</name>
<dbReference type="Proteomes" id="UP000724874">
    <property type="component" value="Unassembled WGS sequence"/>
</dbReference>
<evidence type="ECO:0008006" key="3">
    <source>
        <dbReference type="Google" id="ProtNLM"/>
    </source>
</evidence>
<reference evidence="1" key="1">
    <citation type="submission" date="2020-11" db="EMBL/GenBank/DDBJ databases">
        <authorList>
            <consortium name="DOE Joint Genome Institute"/>
            <person name="Ahrendt S."/>
            <person name="Riley R."/>
            <person name="Andreopoulos W."/>
            <person name="LaButti K."/>
            <person name="Pangilinan J."/>
            <person name="Ruiz-duenas F.J."/>
            <person name="Barrasa J.M."/>
            <person name="Sanchez-Garcia M."/>
            <person name="Camarero S."/>
            <person name="Miyauchi S."/>
            <person name="Serrano A."/>
            <person name="Linde D."/>
            <person name="Babiker R."/>
            <person name="Drula E."/>
            <person name="Ayuso-Fernandez I."/>
            <person name="Pacheco R."/>
            <person name="Padilla G."/>
            <person name="Ferreira P."/>
            <person name="Barriuso J."/>
            <person name="Kellner H."/>
            <person name="Castanera R."/>
            <person name="Alfaro M."/>
            <person name="Ramirez L."/>
            <person name="Pisabarro A.G."/>
            <person name="Kuo A."/>
            <person name="Tritt A."/>
            <person name="Lipzen A."/>
            <person name="He G."/>
            <person name="Yan M."/>
            <person name="Ng V."/>
            <person name="Cullen D."/>
            <person name="Martin F."/>
            <person name="Rosso M.-N."/>
            <person name="Henrissat B."/>
            <person name="Hibbett D."/>
            <person name="Martinez A.T."/>
            <person name="Grigoriev I.V."/>
        </authorList>
    </citation>
    <scope>NUCLEOTIDE SEQUENCE</scope>
    <source>
        <strain evidence="1">AH 44721</strain>
    </source>
</reference>
<keyword evidence="2" id="KW-1185">Reference proteome</keyword>
<sequence>MSDSPSVRTNAASTSQNAPIFRLFSDILWYIFYINATMTPKTETTLPVFETLLHSSHVCSSWRQTINSSSSLWAQVINVKFLWNRITREEIMRRTGDALLSITAEDHFTHSQQLLTLLEENWHRIRYLSFSIEKRSAWQSIEAGFWRLLERPAKYLETCIFNVQVLLQVDDEWIPPVAPDGHILFNDQAPALRTFVAPTTISLAAPWLTHLVDISLHGPLPVDQFLQALSSMPFLEILRDGNSSITRSPISSPLPKITMPSVKRIDISSPDNIQPYLDFLTHISPLAPSKCRLNFSVYPGQHRTWRLEDWDIATEILRLFPDFCGLSEAPSLELGIHRGKFGVTAHLPSYGTSSFEIMSVGDPSLVSQDHMQGFFPKLMQSFTFRNLHYLLFLVSPGPSLSTFDQNSFDHLSSVQVLETSVYSIQCLTDFLASPPETAPVMFPALQTLQVNSCPEKVDIPSIKLFLASRTTMGKPLQTLIIKMISYRLNKKARTVDMRWLDQFTGLKVIFLHLRGGGQPVVRAT</sequence>
<evidence type="ECO:0000313" key="2">
    <source>
        <dbReference type="Proteomes" id="UP000724874"/>
    </source>
</evidence>
<organism evidence="1 2">
    <name type="scientific">Gymnopilus junonius</name>
    <name type="common">Spectacular rustgill mushroom</name>
    <name type="synonym">Gymnopilus spectabilis subsp. junonius</name>
    <dbReference type="NCBI Taxonomy" id="109634"/>
    <lineage>
        <taxon>Eukaryota</taxon>
        <taxon>Fungi</taxon>
        <taxon>Dikarya</taxon>
        <taxon>Basidiomycota</taxon>
        <taxon>Agaricomycotina</taxon>
        <taxon>Agaricomycetes</taxon>
        <taxon>Agaricomycetidae</taxon>
        <taxon>Agaricales</taxon>
        <taxon>Agaricineae</taxon>
        <taxon>Hymenogastraceae</taxon>
        <taxon>Gymnopilus</taxon>
    </lineage>
</organism>
<dbReference type="EMBL" id="JADNYJ010000013">
    <property type="protein sequence ID" value="KAF8907952.1"/>
    <property type="molecule type" value="Genomic_DNA"/>
</dbReference>